<gene>
    <name evidence="3" type="ORF">IDM48_03815</name>
</gene>
<proteinExistence type="predicted"/>
<name>A0A7H2BLJ8_9MICC</name>
<feature type="chain" id="PRO_5028920361" evidence="2">
    <location>
        <begin position="25"/>
        <end position="223"/>
    </location>
</feature>
<sequence>MKKTLPLLALALVSLTGCVNINNAAPEESASSSRSASPSSTVTSSTTAAPASSSKAPESPSSSPSETPVHAMPEKTQNASKTSFAGTTAKGNDISFYMLPAFDQDTMNGMMRSTGLSGSWASLCSSSATQQQLTETAVNTVSSSGSVHTWMSFKYAAPYLDVMTESQSQLLEQKLVDGPAEGTSLTCIPVITQQVSASLQGYPSATVGQYVGSQNLVNTVEIY</sequence>
<dbReference type="Proteomes" id="UP000516421">
    <property type="component" value="Chromosome"/>
</dbReference>
<evidence type="ECO:0000313" key="4">
    <source>
        <dbReference type="Proteomes" id="UP000516421"/>
    </source>
</evidence>
<evidence type="ECO:0000256" key="1">
    <source>
        <dbReference type="SAM" id="MobiDB-lite"/>
    </source>
</evidence>
<dbReference type="AlphaFoldDB" id="A0A7H2BLJ8"/>
<reference evidence="3 4" key="1">
    <citation type="submission" date="2020-09" db="EMBL/GenBank/DDBJ databases">
        <title>Investigation of environmental microbe.</title>
        <authorList>
            <person name="Ou Y."/>
            <person name="Kang Q."/>
        </authorList>
    </citation>
    <scope>NUCLEOTIDE SEQUENCE [LARGE SCALE GENOMIC DNA]</scope>
    <source>
        <strain evidence="3 4">KJZ-9</strain>
    </source>
</reference>
<keyword evidence="4" id="KW-1185">Reference proteome</keyword>
<evidence type="ECO:0000313" key="3">
    <source>
        <dbReference type="EMBL" id="QNV40544.1"/>
    </source>
</evidence>
<accession>A0A7H2BLJ8</accession>
<dbReference type="EMBL" id="CP061538">
    <property type="protein sequence ID" value="QNV40544.1"/>
    <property type="molecule type" value="Genomic_DNA"/>
</dbReference>
<feature type="compositionally biased region" description="Low complexity" evidence="1">
    <location>
        <begin position="26"/>
        <end position="68"/>
    </location>
</feature>
<protein>
    <submittedName>
        <fullName evidence="3">Uncharacterized protein</fullName>
    </submittedName>
</protein>
<feature type="signal peptide" evidence="2">
    <location>
        <begin position="1"/>
        <end position="24"/>
    </location>
</feature>
<feature type="compositionally biased region" description="Polar residues" evidence="1">
    <location>
        <begin position="75"/>
        <end position="85"/>
    </location>
</feature>
<feature type="region of interest" description="Disordered" evidence="1">
    <location>
        <begin position="26"/>
        <end position="85"/>
    </location>
</feature>
<dbReference type="RefSeq" id="WP_145173508.1">
    <property type="nucleotide sequence ID" value="NZ_CP061538.1"/>
</dbReference>
<keyword evidence="2" id="KW-0732">Signal</keyword>
<organism evidence="3 4">
    <name type="scientific">Rothia amarae</name>
    <dbReference type="NCBI Taxonomy" id="169480"/>
    <lineage>
        <taxon>Bacteria</taxon>
        <taxon>Bacillati</taxon>
        <taxon>Actinomycetota</taxon>
        <taxon>Actinomycetes</taxon>
        <taxon>Micrococcales</taxon>
        <taxon>Micrococcaceae</taxon>
        <taxon>Rothia</taxon>
    </lineage>
</organism>
<evidence type="ECO:0000256" key="2">
    <source>
        <dbReference type="SAM" id="SignalP"/>
    </source>
</evidence>
<dbReference type="KEGG" id="rama:IDM48_03815"/>
<dbReference type="PROSITE" id="PS51257">
    <property type="entry name" value="PROKAR_LIPOPROTEIN"/>
    <property type="match status" value="1"/>
</dbReference>